<feature type="compositionally biased region" description="Pro residues" evidence="1">
    <location>
        <begin position="109"/>
        <end position="118"/>
    </location>
</feature>
<feature type="region of interest" description="Disordered" evidence="1">
    <location>
        <begin position="617"/>
        <end position="783"/>
    </location>
</feature>
<proteinExistence type="predicted"/>
<comment type="caution">
    <text evidence="2">The sequence shown here is derived from an EMBL/GenBank/DDBJ whole genome shotgun (WGS) entry which is preliminary data.</text>
</comment>
<feature type="compositionally biased region" description="Polar residues" evidence="1">
    <location>
        <begin position="411"/>
        <end position="426"/>
    </location>
</feature>
<evidence type="ECO:0000313" key="2">
    <source>
        <dbReference type="EMBL" id="GET91227.1"/>
    </source>
</evidence>
<gene>
    <name evidence="2" type="ORF">LtaPh_3126500</name>
</gene>
<protein>
    <submittedName>
        <fullName evidence="2">Uncharacterized protein</fullName>
    </submittedName>
</protein>
<feature type="region of interest" description="Disordered" evidence="1">
    <location>
        <begin position="337"/>
        <end position="364"/>
    </location>
</feature>
<feature type="compositionally biased region" description="Polar residues" evidence="1">
    <location>
        <begin position="736"/>
        <end position="766"/>
    </location>
</feature>
<reference evidence="2" key="1">
    <citation type="submission" date="2019-11" db="EMBL/GenBank/DDBJ databases">
        <title>Leishmania tarentolae CDS.</title>
        <authorList>
            <person name="Goto Y."/>
            <person name="Yamagishi J."/>
        </authorList>
    </citation>
    <scope>NUCLEOTIDE SEQUENCE [LARGE SCALE GENOMIC DNA]</scope>
    <source>
        <strain evidence="2">Parrot Tar II</strain>
    </source>
</reference>
<dbReference type="OrthoDB" id="266657at2759"/>
<feature type="compositionally biased region" description="Low complexity" evidence="1">
    <location>
        <begin position="346"/>
        <end position="357"/>
    </location>
</feature>
<sequence length="832" mass="90749">MLKKWSALWNGRKERSCKVDSAPSTSGDKSPTKSSGNATEPCALSAVSVKKQQSPLRLFLGKSRARSHRSAGAQGVEHRDASPSSMQDGPVCSNATGDTNEVRRLPSISGPPPRPRSPPQQKQAVKDLSAFMLRTPSDTSSLLSPSERQPKTASLVALNKVAHPPRANVKAPVRPPRAIASAPTTTHNERSVSGWSMLNHIKADDMHTLEHCLTHGSLDGNTETDACKSPSQPHTSPLYSMLQVRRRTVPQLSLAPKGSGEAAPHAFPWRRTESTCVKNNVNVHQPEAEDDPHEAMLYASAFMNDPCDEKMGTISDAGGGTAMRDGRKKNSALLRTLRPPRRVSETTTASADAPTATNRNSSGATGSTCLAFPSIFMTTSYAPRYDLYAEMYGGTVSHQDVAQRAGILSLPDTTSDSVTPPVSMTSWKGPKRIRNEGSTPKEGLGERVIGTEAEVCDILSVNLKHVEENPEASVCDQTVETAPLHRVNQLAKSQWKYVAHKLLEKKTLTKISRERSLRFSSIYGDMTPHTPSRHRLHEVSAGSVYQNSSFAFDDTTASHYTFDIDVEEESAYATDGRALLIPNVSGIWADLRSSSSSSSSSSDDSLVFGEADAFTADDNAARNQNEGESHVCATRRSPPSEAKSVPDPSHDQTPLAHLLPTPPAVSGHRQQRQQAPQARSLNSNGGGMHNDYNGKANLYPVHKGHPDPQVPEHVKHQRVTQRHQQVQQRHHIHSLTAASQKHAQRQSPLFQGHQQGQSRSTQTCLNNRAKRPWPQPDIYKGPKVYTGRLKSANGAELGGIRLTDVPRVNSPCWSALKLADQKRRLKPNRQKP</sequence>
<evidence type="ECO:0000256" key="1">
    <source>
        <dbReference type="SAM" id="MobiDB-lite"/>
    </source>
</evidence>
<name>A0A640KUL4_LEITA</name>
<dbReference type="VEuPathDB" id="TriTrypDB:LtaPh_3126500"/>
<feature type="compositionally biased region" description="Polar residues" evidence="1">
    <location>
        <begin position="22"/>
        <end position="38"/>
    </location>
</feature>
<accession>A0A640KUL4</accession>
<keyword evidence="3" id="KW-1185">Reference proteome</keyword>
<evidence type="ECO:0000313" key="3">
    <source>
        <dbReference type="Proteomes" id="UP000419144"/>
    </source>
</evidence>
<feature type="compositionally biased region" description="Polar residues" evidence="1">
    <location>
        <begin position="82"/>
        <end position="99"/>
    </location>
</feature>
<feature type="compositionally biased region" description="Basic and acidic residues" evidence="1">
    <location>
        <begin position="704"/>
        <end position="714"/>
    </location>
</feature>
<organism evidence="2 3">
    <name type="scientific">Leishmania tarentolae</name>
    <name type="common">Sauroleishmania tarentolae</name>
    <dbReference type="NCBI Taxonomy" id="5689"/>
    <lineage>
        <taxon>Eukaryota</taxon>
        <taxon>Discoba</taxon>
        <taxon>Euglenozoa</taxon>
        <taxon>Kinetoplastea</taxon>
        <taxon>Metakinetoplastina</taxon>
        <taxon>Trypanosomatida</taxon>
        <taxon>Trypanosomatidae</taxon>
        <taxon>Leishmaniinae</taxon>
        <taxon>Leishmania</taxon>
        <taxon>lizard Leishmania</taxon>
    </lineage>
</organism>
<dbReference type="AlphaFoldDB" id="A0A640KUL4"/>
<feature type="region of interest" description="Disordered" evidence="1">
    <location>
        <begin position="411"/>
        <end position="444"/>
    </location>
</feature>
<dbReference type="EMBL" id="BLBS01000047">
    <property type="protein sequence ID" value="GET91227.1"/>
    <property type="molecule type" value="Genomic_DNA"/>
</dbReference>
<dbReference type="Proteomes" id="UP000419144">
    <property type="component" value="Unassembled WGS sequence"/>
</dbReference>
<feature type="region of interest" description="Disordered" evidence="1">
    <location>
        <begin position="1"/>
        <end position="125"/>
    </location>
</feature>